<evidence type="ECO:0000256" key="1">
    <source>
        <dbReference type="ARBA" id="ARBA00023015"/>
    </source>
</evidence>
<dbReference type="PROSITE" id="PS51000">
    <property type="entry name" value="HTH_DEOR_2"/>
    <property type="match status" value="1"/>
</dbReference>
<dbReference type="OrthoDB" id="9797223at2"/>
<dbReference type="InterPro" id="IPR001034">
    <property type="entry name" value="DeoR_HTH"/>
</dbReference>
<evidence type="ECO:0000313" key="8">
    <source>
        <dbReference type="Proteomes" id="UP000247523"/>
    </source>
</evidence>
<evidence type="ECO:0000313" key="5">
    <source>
        <dbReference type="EMBL" id="PXV95674.1"/>
    </source>
</evidence>
<reference evidence="5 8" key="2">
    <citation type="submission" date="2018-05" db="EMBL/GenBank/DDBJ databases">
        <title>Genomic Encyclopedia of Type Strains, Phase IV (KMG-IV): sequencing the most valuable type-strain genomes for metagenomic binning, comparative biology and taxonomic classification.</title>
        <authorList>
            <person name="Goeker M."/>
        </authorList>
    </citation>
    <scope>NUCLEOTIDE SEQUENCE [LARGE SCALE GENOMIC DNA]</scope>
    <source>
        <strain evidence="5 8">DSM 28816</strain>
    </source>
</reference>
<dbReference type="SMART" id="SM01134">
    <property type="entry name" value="DeoRC"/>
    <property type="match status" value="1"/>
</dbReference>
<evidence type="ECO:0000313" key="6">
    <source>
        <dbReference type="EMBL" id="RDY33278.1"/>
    </source>
</evidence>
<accession>A0A255I8P4</accession>
<dbReference type="Pfam" id="PF00455">
    <property type="entry name" value="DeoRC"/>
    <property type="match status" value="1"/>
</dbReference>
<dbReference type="PANTHER" id="PTHR30363:SF44">
    <property type="entry name" value="AGA OPERON TRANSCRIPTIONAL REPRESSOR-RELATED"/>
    <property type="match status" value="1"/>
</dbReference>
<dbReference type="InterPro" id="IPR050313">
    <property type="entry name" value="Carb_Metab_HTH_regulators"/>
</dbReference>
<comment type="caution">
    <text evidence="6">The sequence shown here is derived from an EMBL/GenBank/DDBJ whole genome shotgun (WGS) entry which is preliminary data.</text>
</comment>
<dbReference type="PRINTS" id="PR00037">
    <property type="entry name" value="HTHLACR"/>
</dbReference>
<dbReference type="Gene3D" id="1.10.10.10">
    <property type="entry name" value="Winged helix-like DNA-binding domain superfamily/Winged helix DNA-binding domain"/>
    <property type="match status" value="1"/>
</dbReference>
<keyword evidence="7" id="KW-1185">Reference proteome</keyword>
<dbReference type="SMART" id="SM00420">
    <property type="entry name" value="HTH_DEOR"/>
    <property type="match status" value="1"/>
</dbReference>
<dbReference type="Proteomes" id="UP000247523">
    <property type="component" value="Unassembled WGS sequence"/>
</dbReference>
<dbReference type="AlphaFoldDB" id="A0A255I8P4"/>
<dbReference type="GO" id="GO:0003677">
    <property type="term" value="F:DNA binding"/>
    <property type="evidence" value="ECO:0007669"/>
    <property type="project" value="UniProtKB-KW"/>
</dbReference>
<evidence type="ECO:0000256" key="3">
    <source>
        <dbReference type="ARBA" id="ARBA00023163"/>
    </source>
</evidence>
<dbReference type="Gene3D" id="3.40.50.1360">
    <property type="match status" value="1"/>
</dbReference>
<dbReference type="InterPro" id="IPR037171">
    <property type="entry name" value="NagB/RpiA_transferase-like"/>
</dbReference>
<dbReference type="InterPro" id="IPR036388">
    <property type="entry name" value="WH-like_DNA-bd_sf"/>
</dbReference>
<dbReference type="Pfam" id="PF08220">
    <property type="entry name" value="HTH_DeoR"/>
    <property type="match status" value="1"/>
</dbReference>
<dbReference type="InterPro" id="IPR014036">
    <property type="entry name" value="DeoR-like_C"/>
</dbReference>
<protein>
    <submittedName>
        <fullName evidence="5">DeoR family transcriptional regulator</fullName>
    </submittedName>
    <submittedName>
        <fullName evidence="6">DeoR/GlpR transcriptional regulator</fullName>
    </submittedName>
</protein>
<organism evidence="6 7">
    <name type="scientific">Lachnotalea glycerini</name>
    <dbReference type="NCBI Taxonomy" id="1763509"/>
    <lineage>
        <taxon>Bacteria</taxon>
        <taxon>Bacillati</taxon>
        <taxon>Bacillota</taxon>
        <taxon>Clostridia</taxon>
        <taxon>Lachnospirales</taxon>
        <taxon>Lachnospiraceae</taxon>
        <taxon>Lachnotalea</taxon>
    </lineage>
</organism>
<dbReference type="GO" id="GO:0003700">
    <property type="term" value="F:DNA-binding transcription factor activity"/>
    <property type="evidence" value="ECO:0007669"/>
    <property type="project" value="InterPro"/>
</dbReference>
<reference evidence="6 7" key="1">
    <citation type="journal article" date="2017" name="Genome Announc.">
        <title>Draft Genome Sequence of a Sporulating and Motile Strain of Lachnotalea glycerini Isolated from Water in Quebec City, Canada.</title>
        <authorList>
            <person name="Maheux A.F."/>
            <person name="Boudreau D.K."/>
            <person name="Berube E."/>
            <person name="Boissinot M."/>
            <person name="Raymond F."/>
            <person name="Brodeur S."/>
            <person name="Corbeil J."/>
            <person name="Isabel S."/>
            <person name="Omar R.F."/>
            <person name="Bergeron M.G."/>
        </authorList>
    </citation>
    <scope>NUCLEOTIDE SEQUENCE [LARGE SCALE GENOMIC DNA]</scope>
    <source>
        <strain evidence="6 7">CCRI-19302</strain>
    </source>
</reference>
<dbReference type="InterPro" id="IPR036390">
    <property type="entry name" value="WH_DNA-bd_sf"/>
</dbReference>
<proteinExistence type="predicted"/>
<dbReference type="SUPFAM" id="SSF46785">
    <property type="entry name" value="Winged helix' DNA-binding domain"/>
    <property type="match status" value="1"/>
</dbReference>
<evidence type="ECO:0000259" key="4">
    <source>
        <dbReference type="PROSITE" id="PS51000"/>
    </source>
</evidence>
<dbReference type="EMBL" id="NOKA02000001">
    <property type="protein sequence ID" value="RDY33278.1"/>
    <property type="molecule type" value="Genomic_DNA"/>
</dbReference>
<reference evidence="6" key="3">
    <citation type="submission" date="2018-07" db="EMBL/GenBank/DDBJ databases">
        <authorList>
            <person name="Quirk P.G."/>
            <person name="Krulwich T.A."/>
        </authorList>
    </citation>
    <scope>NUCLEOTIDE SEQUENCE</scope>
    <source>
        <strain evidence="6">CCRI-19302</strain>
    </source>
</reference>
<gene>
    <name evidence="5" type="ORF">C8E03_101304</name>
    <name evidence="6" type="ORF">CG710_001780</name>
</gene>
<dbReference type="RefSeq" id="WP_094379782.1">
    <property type="nucleotide sequence ID" value="NZ_NOKA02000001.1"/>
</dbReference>
<dbReference type="EMBL" id="QICS01000001">
    <property type="protein sequence ID" value="PXV95674.1"/>
    <property type="molecule type" value="Genomic_DNA"/>
</dbReference>
<sequence>MAAKDRLDLIKQLVMNEKKVLVANLSAHFEVTEETIRRDLEKLENEGFLTRTYGGAVLNSESGFEGIHFYKRTTTNHEAKQAIAVKAMELIKNKVTIAADSSSTVMEALKLIKGNNELTILTNSTEALRELSQSDMTVVSTGGILNKSALSLQGAITKATIKNYIFDVVLLSCKGLNRDKGALDSNEAEAELKREMLKQSNEVVLLIDHSKFDKTAFLKLSDFEHIDYIVTDAKPSDVWIEFLKSKNVKLIF</sequence>
<evidence type="ECO:0000313" key="7">
    <source>
        <dbReference type="Proteomes" id="UP000216411"/>
    </source>
</evidence>
<feature type="domain" description="HTH deoR-type" evidence="4">
    <location>
        <begin position="3"/>
        <end position="58"/>
    </location>
</feature>
<dbReference type="Proteomes" id="UP000216411">
    <property type="component" value="Unassembled WGS sequence"/>
</dbReference>
<name>A0A255I8P4_9FIRM</name>
<dbReference type="SUPFAM" id="SSF100950">
    <property type="entry name" value="NagB/RpiA/CoA transferase-like"/>
    <property type="match status" value="1"/>
</dbReference>
<keyword evidence="3" id="KW-0804">Transcription</keyword>
<dbReference type="InterPro" id="IPR018356">
    <property type="entry name" value="Tscrpt_reg_HTH_DeoR_CS"/>
</dbReference>
<evidence type="ECO:0000256" key="2">
    <source>
        <dbReference type="ARBA" id="ARBA00023125"/>
    </source>
</evidence>
<keyword evidence="1" id="KW-0805">Transcription regulation</keyword>
<dbReference type="PROSITE" id="PS00894">
    <property type="entry name" value="HTH_DEOR_1"/>
    <property type="match status" value="1"/>
</dbReference>
<dbReference type="PANTHER" id="PTHR30363">
    <property type="entry name" value="HTH-TYPE TRANSCRIPTIONAL REGULATOR SRLR-RELATED"/>
    <property type="match status" value="1"/>
</dbReference>
<keyword evidence="2" id="KW-0238">DNA-binding</keyword>